<feature type="region of interest" description="Disordered" evidence="1">
    <location>
        <begin position="33"/>
        <end position="82"/>
    </location>
</feature>
<feature type="domain" description="Retrovirus-related Pol polyprotein from transposon TNT 1-94-like beta-barrel" evidence="3">
    <location>
        <begin position="149"/>
        <end position="222"/>
    </location>
</feature>
<protein>
    <submittedName>
        <fullName evidence="6">Uncharacterized protein LOC114078396</fullName>
    </submittedName>
</protein>
<evidence type="ECO:0000259" key="4">
    <source>
        <dbReference type="Pfam" id="PF25597"/>
    </source>
</evidence>
<reference evidence="6" key="2">
    <citation type="submission" date="2025-08" db="UniProtKB">
        <authorList>
            <consortium name="RefSeq"/>
        </authorList>
    </citation>
    <scope>IDENTIFICATION</scope>
</reference>
<evidence type="ECO:0000313" key="5">
    <source>
        <dbReference type="Proteomes" id="UP000694930"/>
    </source>
</evidence>
<dbReference type="Pfam" id="PF25597">
    <property type="entry name" value="SH3_retrovirus"/>
    <property type="match status" value="1"/>
</dbReference>
<evidence type="ECO:0000313" key="6">
    <source>
        <dbReference type="RefSeq" id="XP_027775062.1"/>
    </source>
</evidence>
<dbReference type="RefSeq" id="XP_027775062.1">
    <property type="nucleotide sequence ID" value="XM_027919261.1"/>
</dbReference>
<dbReference type="InterPro" id="IPR057670">
    <property type="entry name" value="SH3_retrovirus"/>
</dbReference>
<accession>A0ABM1VH44</accession>
<dbReference type="GeneID" id="114078396"/>
<feature type="domain" description="Retroviral polymerase SH3-like" evidence="4">
    <location>
        <begin position="331"/>
        <end position="390"/>
    </location>
</feature>
<name>A0ABM1VH44_SOLPN</name>
<sequence>MKRRIEEPLEQLLKTHASFKGFEGEKSYKGNGQWRGCGGRRGRGRGRSYTNHFNNEDKGHQSFRGRGRGQRGGRGCGTYQGTNEMRYDKSKVERYNCHKIGHNSWECRNNVEEKVNLVDNNRDENESTLLLTLTEENKDDCSSWYLDMEQAMCGHKDRFVEIKKNVKGNVSFGDTSKLQIEGIGMILISSKDGAYKLITNVYYMPKLKSNSLSLGQLIEKGYNIHMKNIHLWLRDSSNNLTAKVHVAKNRLFPLNLQRIDAKCLKANVQDDSWCWDMKFGYLNFKGLKSMGDKNMVDGIPSIKHPNQLCEASLLGKHARKSFPKETTSRTTYAHVPHQGRAKLDDRSAKYVFVVYDASSKGYKLYNPKNNKVVVSRDIEFDEDTQWNWEAPE</sequence>
<feature type="compositionally biased region" description="Basic residues" evidence="1">
    <location>
        <begin position="61"/>
        <end position="71"/>
    </location>
</feature>
<reference evidence="5" key="1">
    <citation type="journal article" date="2014" name="Nat. Genet.">
        <title>The genome of the stress-tolerant wild tomato species Solanum pennellii.</title>
        <authorList>
            <person name="Bolger A."/>
            <person name="Scossa F."/>
            <person name="Bolger M.E."/>
            <person name="Lanz C."/>
            <person name="Maumus F."/>
            <person name="Tohge T."/>
            <person name="Quesneville H."/>
            <person name="Alseekh S."/>
            <person name="Sorensen I."/>
            <person name="Lichtenstein G."/>
            <person name="Fich E.A."/>
            <person name="Conte M."/>
            <person name="Keller H."/>
            <person name="Schneeberger K."/>
            <person name="Schwacke R."/>
            <person name="Ofner I."/>
            <person name="Vrebalov J."/>
            <person name="Xu Y."/>
            <person name="Osorio S."/>
            <person name="Aflitos S.A."/>
            <person name="Schijlen E."/>
            <person name="Jimenez-Gomez J.M."/>
            <person name="Ryngajllo M."/>
            <person name="Kimura S."/>
            <person name="Kumar R."/>
            <person name="Koenig D."/>
            <person name="Headland L.R."/>
            <person name="Maloof J.N."/>
            <person name="Sinha N."/>
            <person name="van Ham R.C."/>
            <person name="Lankhorst R.K."/>
            <person name="Mao L."/>
            <person name="Vogel A."/>
            <person name="Arsova B."/>
            <person name="Panstruga R."/>
            <person name="Fei Z."/>
            <person name="Rose J.K."/>
            <person name="Zamir D."/>
            <person name="Carrari F."/>
            <person name="Giovannoni J.J."/>
            <person name="Weigel D."/>
            <person name="Usadel B."/>
            <person name="Fernie A.R."/>
        </authorList>
    </citation>
    <scope>NUCLEOTIDE SEQUENCE [LARGE SCALE GENOMIC DNA]</scope>
    <source>
        <strain evidence="5">cv. LA0716</strain>
    </source>
</reference>
<evidence type="ECO:0000256" key="1">
    <source>
        <dbReference type="SAM" id="MobiDB-lite"/>
    </source>
</evidence>
<dbReference type="InterPro" id="IPR054722">
    <property type="entry name" value="PolX-like_BBD"/>
</dbReference>
<feature type="domain" description="GAG-pre-integrase" evidence="2">
    <location>
        <begin position="250"/>
        <end position="317"/>
    </location>
</feature>
<dbReference type="Proteomes" id="UP000694930">
    <property type="component" value="Chromosome 8"/>
</dbReference>
<keyword evidence="5" id="KW-1185">Reference proteome</keyword>
<proteinExistence type="predicted"/>
<gene>
    <name evidence="6" type="primary">LOC114078396</name>
</gene>
<evidence type="ECO:0000259" key="3">
    <source>
        <dbReference type="Pfam" id="PF22936"/>
    </source>
</evidence>
<dbReference type="Pfam" id="PF22936">
    <property type="entry name" value="Pol_BBD"/>
    <property type="match status" value="1"/>
</dbReference>
<organism evidence="5 6">
    <name type="scientific">Solanum pennellii</name>
    <name type="common">Tomato</name>
    <name type="synonym">Lycopersicon pennellii</name>
    <dbReference type="NCBI Taxonomy" id="28526"/>
    <lineage>
        <taxon>Eukaryota</taxon>
        <taxon>Viridiplantae</taxon>
        <taxon>Streptophyta</taxon>
        <taxon>Embryophyta</taxon>
        <taxon>Tracheophyta</taxon>
        <taxon>Spermatophyta</taxon>
        <taxon>Magnoliopsida</taxon>
        <taxon>eudicotyledons</taxon>
        <taxon>Gunneridae</taxon>
        <taxon>Pentapetalae</taxon>
        <taxon>asterids</taxon>
        <taxon>lamiids</taxon>
        <taxon>Solanales</taxon>
        <taxon>Solanaceae</taxon>
        <taxon>Solanoideae</taxon>
        <taxon>Solaneae</taxon>
        <taxon>Solanum</taxon>
        <taxon>Solanum subgen. Lycopersicon</taxon>
    </lineage>
</organism>
<dbReference type="InterPro" id="IPR025724">
    <property type="entry name" value="GAG-pre-integrase_dom"/>
</dbReference>
<dbReference type="Pfam" id="PF13976">
    <property type="entry name" value="gag_pre-integrs"/>
    <property type="match status" value="1"/>
</dbReference>
<evidence type="ECO:0000259" key="2">
    <source>
        <dbReference type="Pfam" id="PF13976"/>
    </source>
</evidence>